<comment type="caution">
    <text evidence="14">The sequence shown here is derived from an EMBL/GenBank/DDBJ whole genome shotgun (WGS) entry which is preliminary data.</text>
</comment>
<dbReference type="InterPro" id="IPR009721">
    <property type="entry name" value="O-acyltransferase_WSD1_C"/>
</dbReference>
<comment type="catalytic activity">
    <reaction evidence="9">
        <text>a long chain fatty alcohol + a fatty acyl-CoA = a long-chain alcohol wax ester + CoA</text>
        <dbReference type="Rhea" id="RHEA:38443"/>
        <dbReference type="ChEBI" id="CHEBI:17135"/>
        <dbReference type="ChEBI" id="CHEBI:57287"/>
        <dbReference type="ChEBI" id="CHEBI:77636"/>
        <dbReference type="ChEBI" id="CHEBI:235323"/>
        <dbReference type="EC" id="2.3.1.75"/>
    </reaction>
</comment>
<dbReference type="UniPathway" id="UPA00282"/>
<keyword evidence="5 14" id="KW-0808">Transferase</keyword>
<dbReference type="Pfam" id="PF03007">
    <property type="entry name" value="WS_DGAT_cat"/>
    <property type="match status" value="1"/>
</dbReference>
<keyword evidence="11" id="KW-1133">Transmembrane helix</keyword>
<dbReference type="InterPro" id="IPR023213">
    <property type="entry name" value="CAT-like_dom_sf"/>
</dbReference>
<dbReference type="OMA" id="MSEMMAG"/>
<evidence type="ECO:0000256" key="2">
    <source>
        <dbReference type="ARBA" id="ARBA00004586"/>
    </source>
</evidence>
<accession>A0A0K9PKE3</accession>
<evidence type="ECO:0000256" key="1">
    <source>
        <dbReference type="ARBA" id="ARBA00004162"/>
    </source>
</evidence>
<evidence type="ECO:0000256" key="11">
    <source>
        <dbReference type="SAM" id="Phobius"/>
    </source>
</evidence>
<evidence type="ECO:0000259" key="13">
    <source>
        <dbReference type="Pfam" id="PF06974"/>
    </source>
</evidence>
<dbReference type="Pfam" id="PF06974">
    <property type="entry name" value="WS_DGAT_C"/>
    <property type="match status" value="2"/>
</dbReference>
<name>A0A0K9PKE3_ZOSMR</name>
<dbReference type="GO" id="GO:0005886">
    <property type="term" value="C:plasma membrane"/>
    <property type="evidence" value="ECO:0000318"/>
    <property type="project" value="GO_Central"/>
</dbReference>
<protein>
    <submittedName>
        <fullName evidence="14">O-acyltransferase WSD1</fullName>
    </submittedName>
</protein>
<evidence type="ECO:0000256" key="6">
    <source>
        <dbReference type="ARBA" id="ARBA00022824"/>
    </source>
</evidence>
<evidence type="ECO:0000256" key="9">
    <source>
        <dbReference type="ARBA" id="ARBA00047604"/>
    </source>
</evidence>
<dbReference type="InterPro" id="IPR004255">
    <property type="entry name" value="O-acyltransferase_WSD1_N"/>
</dbReference>
<dbReference type="Proteomes" id="UP000036987">
    <property type="component" value="Unassembled WGS sequence"/>
</dbReference>
<keyword evidence="7 14" id="KW-0012">Acyltransferase</keyword>
<organism evidence="14 15">
    <name type="scientific">Zostera marina</name>
    <name type="common">Eelgrass</name>
    <dbReference type="NCBI Taxonomy" id="29655"/>
    <lineage>
        <taxon>Eukaryota</taxon>
        <taxon>Viridiplantae</taxon>
        <taxon>Streptophyta</taxon>
        <taxon>Embryophyta</taxon>
        <taxon>Tracheophyta</taxon>
        <taxon>Spermatophyta</taxon>
        <taxon>Magnoliopsida</taxon>
        <taxon>Liliopsida</taxon>
        <taxon>Zosteraceae</taxon>
        <taxon>Zostera</taxon>
    </lineage>
</organism>
<evidence type="ECO:0000256" key="5">
    <source>
        <dbReference type="ARBA" id="ARBA00022679"/>
    </source>
</evidence>
<dbReference type="EMBL" id="LFYR01000814">
    <property type="protein sequence ID" value="KMZ68700.1"/>
    <property type="molecule type" value="Genomic_DNA"/>
</dbReference>
<evidence type="ECO:0000256" key="7">
    <source>
        <dbReference type="ARBA" id="ARBA00023315"/>
    </source>
</evidence>
<dbReference type="GO" id="GO:0019432">
    <property type="term" value="P:triglyceride biosynthetic process"/>
    <property type="evidence" value="ECO:0000318"/>
    <property type="project" value="GO_Central"/>
</dbReference>
<evidence type="ECO:0000259" key="12">
    <source>
        <dbReference type="Pfam" id="PF03007"/>
    </source>
</evidence>
<evidence type="ECO:0000313" key="15">
    <source>
        <dbReference type="Proteomes" id="UP000036987"/>
    </source>
</evidence>
<keyword evidence="15" id="KW-1185">Reference proteome</keyword>
<feature type="domain" description="O-acyltransferase WSD1-like N-terminal" evidence="12">
    <location>
        <begin position="110"/>
        <end position="323"/>
    </location>
</feature>
<feature type="domain" description="O-acyltransferase WSD1 C-terminal" evidence="13">
    <location>
        <begin position="442"/>
        <end position="483"/>
    </location>
</feature>
<comment type="pathway">
    <text evidence="4">Lipid metabolism.</text>
</comment>
<sequence>MMVLKTSLKHRNSTTKHRCLRVSGATSMSLYNTTGGCFYGNENKMGKQETSLVIECNKDDDHKSKDEDLPLTPGAMMFHQPHLNCYILSILGYGTKVDFDLMRQGLDRTLLRHPRFRSIQVLDKHGRGKWVESEVTVNDHIVIPDVSGIKTVMEADQFVEDYISDLSTTRLDFVRPLWDVHVLNVKTSEAESVAIIRIHHSIGDGVSLVSLLLASFRKSSDPSSLPTIPTKGSGSADARVRNGWVGFVWVFLYGLVTMVSVIWNTFVDTLGFLATSHGLKDTDTLIKGREGCELKKKRFVHKTVLLADVKAVKRAIDGTINDVLLGITSAGLTRYLCRRYEENGDGNLPKKIRLRSLLLVNVRKTPGILDMSEMMAGKNNKKQEFGNWIGYIMLPIPIAHHNDPLDYARIGKKIINRKKSSWEAFVSFSTARVFIKLFGIKSLTLHFQSYMNKIKMVIAADETAIPDPHQLCNDISDSLDRMKNAIDATGN</sequence>
<dbReference type="GO" id="GO:0004144">
    <property type="term" value="F:diacylglycerol O-acyltransferase activity"/>
    <property type="evidence" value="ECO:0007669"/>
    <property type="project" value="UniProtKB-EC"/>
</dbReference>
<gene>
    <name evidence="14" type="ORF">ZOSMA_230G00210</name>
</gene>
<dbReference type="GO" id="GO:0008374">
    <property type="term" value="F:O-acyltransferase activity"/>
    <property type="evidence" value="ECO:0000318"/>
    <property type="project" value="GO_Central"/>
</dbReference>
<evidence type="ECO:0000256" key="3">
    <source>
        <dbReference type="ARBA" id="ARBA00004771"/>
    </source>
</evidence>
<reference evidence="15" key="1">
    <citation type="journal article" date="2016" name="Nature">
        <title>The genome of the seagrass Zostera marina reveals angiosperm adaptation to the sea.</title>
        <authorList>
            <person name="Olsen J.L."/>
            <person name="Rouze P."/>
            <person name="Verhelst B."/>
            <person name="Lin Y.-C."/>
            <person name="Bayer T."/>
            <person name="Collen J."/>
            <person name="Dattolo E."/>
            <person name="De Paoli E."/>
            <person name="Dittami S."/>
            <person name="Maumus F."/>
            <person name="Michel G."/>
            <person name="Kersting A."/>
            <person name="Lauritano C."/>
            <person name="Lohaus R."/>
            <person name="Toepel M."/>
            <person name="Tonon T."/>
            <person name="Vanneste K."/>
            <person name="Amirebrahimi M."/>
            <person name="Brakel J."/>
            <person name="Bostroem C."/>
            <person name="Chovatia M."/>
            <person name="Grimwood J."/>
            <person name="Jenkins J.W."/>
            <person name="Jueterbock A."/>
            <person name="Mraz A."/>
            <person name="Stam W.T."/>
            <person name="Tice H."/>
            <person name="Bornberg-Bauer E."/>
            <person name="Green P.J."/>
            <person name="Pearson G.A."/>
            <person name="Procaccini G."/>
            <person name="Duarte C.M."/>
            <person name="Schmutz J."/>
            <person name="Reusch T.B.H."/>
            <person name="Van de Peer Y."/>
        </authorList>
    </citation>
    <scope>NUCLEOTIDE SEQUENCE [LARGE SCALE GENOMIC DNA]</scope>
    <source>
        <strain evidence="15">cv. Finnish</strain>
    </source>
</reference>
<feature type="domain" description="O-acyltransferase WSD1 C-terminal" evidence="13">
    <location>
        <begin position="386"/>
        <end position="441"/>
    </location>
</feature>
<comment type="catalytic activity">
    <reaction evidence="10">
        <text>an acyl-CoA + a 1,2-diacyl-sn-glycerol = a triacyl-sn-glycerol + CoA</text>
        <dbReference type="Rhea" id="RHEA:10868"/>
        <dbReference type="ChEBI" id="CHEBI:17815"/>
        <dbReference type="ChEBI" id="CHEBI:57287"/>
        <dbReference type="ChEBI" id="CHEBI:58342"/>
        <dbReference type="ChEBI" id="CHEBI:64615"/>
        <dbReference type="EC" id="2.3.1.20"/>
    </reaction>
</comment>
<dbReference type="InterPro" id="IPR045034">
    <property type="entry name" value="O-acyltransferase_WSD1-like"/>
</dbReference>
<dbReference type="Gene3D" id="3.30.559.10">
    <property type="entry name" value="Chloramphenicol acetyltransferase-like domain"/>
    <property type="match status" value="1"/>
</dbReference>
<keyword evidence="11" id="KW-0472">Membrane</keyword>
<comment type="subcellular location">
    <subcellularLocation>
        <location evidence="1">Cell membrane</location>
        <topology evidence="1">Single-pass membrane protein</topology>
    </subcellularLocation>
    <subcellularLocation>
        <location evidence="2">Endoplasmic reticulum membrane</location>
    </subcellularLocation>
</comment>
<evidence type="ECO:0000256" key="4">
    <source>
        <dbReference type="ARBA" id="ARBA00005189"/>
    </source>
</evidence>
<feature type="transmembrane region" description="Helical" evidence="11">
    <location>
        <begin position="244"/>
        <end position="263"/>
    </location>
</feature>
<keyword evidence="6" id="KW-0256">Endoplasmic reticulum</keyword>
<dbReference type="STRING" id="29655.A0A0K9PKE3"/>
<dbReference type="AlphaFoldDB" id="A0A0K9PKE3"/>
<dbReference type="SUPFAM" id="SSF52777">
    <property type="entry name" value="CoA-dependent acyltransferases"/>
    <property type="match status" value="1"/>
</dbReference>
<dbReference type="GO" id="GO:0005789">
    <property type="term" value="C:endoplasmic reticulum membrane"/>
    <property type="evidence" value="ECO:0007669"/>
    <property type="project" value="UniProtKB-SubCell"/>
</dbReference>
<dbReference type="PANTHER" id="PTHR31650">
    <property type="entry name" value="O-ACYLTRANSFERASE (WSD1-LIKE) FAMILY PROTEIN"/>
    <property type="match status" value="1"/>
</dbReference>
<dbReference type="PANTHER" id="PTHR31650:SF1">
    <property type="entry name" value="WAX ESTER SYNTHASE_DIACYLGLYCEROL ACYLTRANSFERASE 4-RELATED"/>
    <property type="match status" value="1"/>
</dbReference>
<keyword evidence="11" id="KW-0812">Transmembrane</keyword>
<comment type="pathway">
    <text evidence="3">Glycerolipid metabolism; triacylglycerol biosynthesis.</text>
</comment>
<dbReference type="OrthoDB" id="619536at2759"/>
<dbReference type="GO" id="GO:0047196">
    <property type="term" value="F:long-chain-alcohol O-fatty-acyltransferase activity"/>
    <property type="evidence" value="ECO:0007669"/>
    <property type="project" value="UniProtKB-EC"/>
</dbReference>
<proteinExistence type="inferred from homology"/>
<evidence type="ECO:0000256" key="10">
    <source>
        <dbReference type="ARBA" id="ARBA00048109"/>
    </source>
</evidence>
<comment type="similarity">
    <text evidence="8">In the N-terminal section; belongs to the long-chain O-acyltransferase family.</text>
</comment>
<evidence type="ECO:0000313" key="14">
    <source>
        <dbReference type="EMBL" id="KMZ68700.1"/>
    </source>
</evidence>
<evidence type="ECO:0000256" key="8">
    <source>
        <dbReference type="ARBA" id="ARBA00024360"/>
    </source>
</evidence>